<reference evidence="1 2" key="1">
    <citation type="submission" date="2014-04" db="EMBL/GenBank/DDBJ databases">
        <authorList>
            <consortium name="DOE Joint Genome Institute"/>
            <person name="Kuo A."/>
            <person name="Kohler A."/>
            <person name="Nagy L.G."/>
            <person name="Floudas D."/>
            <person name="Copeland A."/>
            <person name="Barry K.W."/>
            <person name="Cichocki N."/>
            <person name="Veneault-Fourrey C."/>
            <person name="LaButti K."/>
            <person name="Lindquist E.A."/>
            <person name="Lipzen A."/>
            <person name="Lundell T."/>
            <person name="Morin E."/>
            <person name="Murat C."/>
            <person name="Sun H."/>
            <person name="Tunlid A."/>
            <person name="Henrissat B."/>
            <person name="Grigoriev I.V."/>
            <person name="Hibbett D.S."/>
            <person name="Martin F."/>
            <person name="Nordberg H.P."/>
            <person name="Cantor M.N."/>
            <person name="Hua S.X."/>
        </authorList>
    </citation>
    <scope>NUCLEOTIDE SEQUENCE [LARGE SCALE GENOMIC DNA]</scope>
    <source>
        <strain evidence="1 2">LaAM-08-1</strain>
    </source>
</reference>
<dbReference type="HOGENOM" id="CLU_035918_9_2_1"/>
<keyword evidence="2" id="KW-1185">Reference proteome</keyword>
<dbReference type="AlphaFoldDB" id="A0A0C9WPN1"/>
<accession>A0A0C9WPN1</accession>
<organism evidence="1 2">
    <name type="scientific">Laccaria amethystina LaAM-08-1</name>
    <dbReference type="NCBI Taxonomy" id="1095629"/>
    <lineage>
        <taxon>Eukaryota</taxon>
        <taxon>Fungi</taxon>
        <taxon>Dikarya</taxon>
        <taxon>Basidiomycota</taxon>
        <taxon>Agaricomycotina</taxon>
        <taxon>Agaricomycetes</taxon>
        <taxon>Agaricomycetidae</taxon>
        <taxon>Agaricales</taxon>
        <taxon>Agaricineae</taxon>
        <taxon>Hydnangiaceae</taxon>
        <taxon>Laccaria</taxon>
    </lineage>
</organism>
<sequence length="131" mass="15277">MTRVQDGKIKIRTKHWPSFLYNEGEYDREERDKGLFKGYLLLRVYRHIFTSPSSAIGKVRKGTKPSKAQIYGMKRASGRTIAYACVQTRFLLNNLNSWSTVDGHFDLHTFYNNIVALFEMNPRSPWVVETL</sequence>
<protein>
    <submittedName>
        <fullName evidence="1">Uncharacterized protein</fullName>
    </submittedName>
</protein>
<name>A0A0C9WPN1_9AGAR</name>
<dbReference type="STRING" id="1095629.A0A0C9WPN1"/>
<proteinExistence type="predicted"/>
<dbReference type="Proteomes" id="UP000054477">
    <property type="component" value="Unassembled WGS sequence"/>
</dbReference>
<gene>
    <name evidence="1" type="ORF">K443DRAFT_117882</name>
</gene>
<dbReference type="Pfam" id="PF20414">
    <property type="entry name" value="DUF6698"/>
    <property type="match status" value="1"/>
</dbReference>
<evidence type="ECO:0000313" key="1">
    <source>
        <dbReference type="EMBL" id="KIJ89513.1"/>
    </source>
</evidence>
<feature type="non-terminal residue" evidence="1">
    <location>
        <position position="131"/>
    </location>
</feature>
<dbReference type="InterPro" id="IPR046521">
    <property type="entry name" value="DUF6698"/>
</dbReference>
<evidence type="ECO:0000313" key="2">
    <source>
        <dbReference type="Proteomes" id="UP000054477"/>
    </source>
</evidence>
<dbReference type="OrthoDB" id="3220614at2759"/>
<reference evidence="2" key="2">
    <citation type="submission" date="2015-01" db="EMBL/GenBank/DDBJ databases">
        <title>Evolutionary Origins and Diversification of the Mycorrhizal Mutualists.</title>
        <authorList>
            <consortium name="DOE Joint Genome Institute"/>
            <consortium name="Mycorrhizal Genomics Consortium"/>
            <person name="Kohler A."/>
            <person name="Kuo A."/>
            <person name="Nagy L.G."/>
            <person name="Floudas D."/>
            <person name="Copeland A."/>
            <person name="Barry K.W."/>
            <person name="Cichocki N."/>
            <person name="Veneault-Fourrey C."/>
            <person name="LaButti K."/>
            <person name="Lindquist E.A."/>
            <person name="Lipzen A."/>
            <person name="Lundell T."/>
            <person name="Morin E."/>
            <person name="Murat C."/>
            <person name="Riley R."/>
            <person name="Ohm R."/>
            <person name="Sun H."/>
            <person name="Tunlid A."/>
            <person name="Henrissat B."/>
            <person name="Grigoriev I.V."/>
            <person name="Hibbett D.S."/>
            <person name="Martin F."/>
        </authorList>
    </citation>
    <scope>NUCLEOTIDE SEQUENCE [LARGE SCALE GENOMIC DNA]</scope>
    <source>
        <strain evidence="2">LaAM-08-1</strain>
    </source>
</reference>
<dbReference type="EMBL" id="KN839652">
    <property type="protein sequence ID" value="KIJ89513.1"/>
    <property type="molecule type" value="Genomic_DNA"/>
</dbReference>